<keyword evidence="3" id="KW-1185">Reference proteome</keyword>
<evidence type="ECO:0008006" key="4">
    <source>
        <dbReference type="Google" id="ProtNLM"/>
    </source>
</evidence>
<sequence>MTTLFGVTDGQGASDASGTRHRYDAALAGEIERTWQQNWDRLGTFHVPNPVGSLAPTDGSEVPADKMFVQDMFPYPSGEACVGHPWATSPPTCTPGTSV</sequence>
<organism evidence="2 3">
    <name type="scientific">Mycolicibacterium madagascariense</name>
    <dbReference type="NCBI Taxonomy" id="212765"/>
    <lineage>
        <taxon>Bacteria</taxon>
        <taxon>Bacillati</taxon>
        <taxon>Actinomycetota</taxon>
        <taxon>Actinomycetes</taxon>
        <taxon>Mycobacteriales</taxon>
        <taxon>Mycobacteriaceae</taxon>
        <taxon>Mycolicibacterium</taxon>
    </lineage>
</organism>
<dbReference type="Gene3D" id="3.40.50.620">
    <property type="entry name" value="HUPs"/>
    <property type="match status" value="1"/>
</dbReference>
<name>A0A7I7XPL3_9MYCO</name>
<dbReference type="EMBL" id="AP022610">
    <property type="protein sequence ID" value="BBZ31179.1"/>
    <property type="molecule type" value="Genomic_DNA"/>
</dbReference>
<gene>
    <name evidence="2" type="ORF">MMAD_54740</name>
</gene>
<protein>
    <recommendedName>
        <fullName evidence="4">Leucine--tRNA ligase</fullName>
    </recommendedName>
</protein>
<evidence type="ECO:0000256" key="1">
    <source>
        <dbReference type="SAM" id="MobiDB-lite"/>
    </source>
</evidence>
<evidence type="ECO:0000313" key="2">
    <source>
        <dbReference type="EMBL" id="BBZ31179.1"/>
    </source>
</evidence>
<evidence type="ECO:0000313" key="3">
    <source>
        <dbReference type="Proteomes" id="UP000466517"/>
    </source>
</evidence>
<reference evidence="2 3" key="1">
    <citation type="journal article" date="2019" name="Emerg. Microbes Infect.">
        <title>Comprehensive subspecies identification of 175 nontuberculous mycobacteria species based on 7547 genomic profiles.</title>
        <authorList>
            <person name="Matsumoto Y."/>
            <person name="Kinjo T."/>
            <person name="Motooka D."/>
            <person name="Nabeya D."/>
            <person name="Jung N."/>
            <person name="Uechi K."/>
            <person name="Horii T."/>
            <person name="Iida T."/>
            <person name="Fujita J."/>
            <person name="Nakamura S."/>
        </authorList>
    </citation>
    <scope>NUCLEOTIDE SEQUENCE [LARGE SCALE GENOMIC DNA]</scope>
    <source>
        <strain evidence="2 3">JCM 13574</strain>
    </source>
</reference>
<dbReference type="AlphaFoldDB" id="A0A7I7XPL3"/>
<dbReference type="KEGG" id="mmag:MMAD_54740"/>
<proteinExistence type="predicted"/>
<dbReference type="InterPro" id="IPR014729">
    <property type="entry name" value="Rossmann-like_a/b/a_fold"/>
</dbReference>
<dbReference type="Proteomes" id="UP000466517">
    <property type="component" value="Chromosome"/>
</dbReference>
<feature type="region of interest" description="Disordered" evidence="1">
    <location>
        <begin position="1"/>
        <end position="20"/>
    </location>
</feature>
<accession>A0A7I7XPL3</accession>